<evidence type="ECO:0000256" key="3">
    <source>
        <dbReference type="ARBA" id="ARBA00022801"/>
    </source>
</evidence>
<keyword evidence="4 5" id="KW-0119">Carbohydrate metabolism</keyword>
<evidence type="ECO:0000256" key="4">
    <source>
        <dbReference type="ARBA" id="ARBA00023277"/>
    </source>
</evidence>
<protein>
    <submittedName>
        <fullName evidence="7">N-acetylglucosamine-6-phosphate deacetylase</fullName>
        <ecNumber evidence="7">3.5.1.25</ecNumber>
    </submittedName>
</protein>
<keyword evidence="3 5" id="KW-0378">Hydrolase</keyword>
<evidence type="ECO:0000256" key="1">
    <source>
        <dbReference type="ARBA" id="ARBA00010716"/>
    </source>
</evidence>
<dbReference type="Gene3D" id="2.30.40.10">
    <property type="entry name" value="Urease, subunit C, domain 1"/>
    <property type="match status" value="1"/>
</dbReference>
<dbReference type="EMBL" id="JBBMFT010000011">
    <property type="protein sequence ID" value="MEQ2457317.1"/>
    <property type="molecule type" value="Genomic_DNA"/>
</dbReference>
<proteinExistence type="inferred from homology"/>
<keyword evidence="8" id="KW-1185">Reference proteome</keyword>
<evidence type="ECO:0000256" key="2">
    <source>
        <dbReference type="ARBA" id="ARBA00022723"/>
    </source>
</evidence>
<organism evidence="7 8">
    <name type="scientific">Flavonifractor hominis</name>
    <dbReference type="NCBI Taxonomy" id="3133178"/>
    <lineage>
        <taxon>Bacteria</taxon>
        <taxon>Bacillati</taxon>
        <taxon>Bacillota</taxon>
        <taxon>Clostridia</taxon>
        <taxon>Eubacteriales</taxon>
        <taxon>Oscillospiraceae</taxon>
        <taxon>Flavonifractor</taxon>
    </lineage>
</organism>
<sequence length="402" mass="43316">MADYLIRNARVITQERLLPLGGAAVSGGRITELFEGPGRPPRPGEVCIDAGGRYLSPGFIDLHVHGGGGGEFMARSPDEVLAACRTHLRHGTTSMAPTTSSADPEAFRQAMAHMTRAFSAMEDGPNILGLHLEGPYFAYEQRGAQDPRYVRDPDPAEYLPILDACPNLLRWSIAPERPGVMEMARCLRQRGVRMSMGHSDALYDEAVQAYEWGFDTVTHLYSCTSSVRRINAYRYAGIVEAAYQLDGMYVEVIADGKHLPASLLRLIYKLKGPDRICLVTDAIGAAGLSGGGTYDSRTCGTTVVVEDGVAKLPDRSAFAGSVATADRLVRTMVELAGVPLTDAVKMMSATPARNAGVFDHKGSLAVGKDADLLLFDDAIHVSLVMVLGEVRWQTSHPAPSDP</sequence>
<reference evidence="7 8" key="1">
    <citation type="submission" date="2024-03" db="EMBL/GenBank/DDBJ databases">
        <title>Human intestinal bacterial collection.</title>
        <authorList>
            <person name="Pauvert C."/>
            <person name="Hitch T.C.A."/>
            <person name="Clavel T."/>
        </authorList>
    </citation>
    <scope>NUCLEOTIDE SEQUENCE [LARGE SCALE GENOMIC DNA]</scope>
    <source>
        <strain evidence="7 8">CLA-AP-H34</strain>
    </source>
</reference>
<dbReference type="Proteomes" id="UP001440599">
    <property type="component" value="Unassembled WGS sequence"/>
</dbReference>
<gene>
    <name evidence="7" type="primary">nagA</name>
    <name evidence="7" type="ORF">WMO45_12390</name>
</gene>
<dbReference type="RefSeq" id="WP_349141112.1">
    <property type="nucleotide sequence ID" value="NZ_JBBMFT010000011.1"/>
</dbReference>
<evidence type="ECO:0000313" key="8">
    <source>
        <dbReference type="Proteomes" id="UP001440599"/>
    </source>
</evidence>
<dbReference type="PIRSF" id="PIRSF038994">
    <property type="entry name" value="NagA"/>
    <property type="match status" value="1"/>
</dbReference>
<dbReference type="SUPFAM" id="SSF51338">
    <property type="entry name" value="Composite domain of metallo-dependent hydrolases"/>
    <property type="match status" value="1"/>
</dbReference>
<comment type="caution">
    <text evidence="7">The sequence shown here is derived from an EMBL/GenBank/DDBJ whole genome shotgun (WGS) entry which is preliminary data.</text>
</comment>
<dbReference type="InterPro" id="IPR006680">
    <property type="entry name" value="Amidohydro-rel"/>
</dbReference>
<name>A0ABV1ETV9_9FIRM</name>
<dbReference type="InterPro" id="IPR011059">
    <property type="entry name" value="Metal-dep_hydrolase_composite"/>
</dbReference>
<feature type="domain" description="Amidohydrolase-related" evidence="6">
    <location>
        <begin position="54"/>
        <end position="389"/>
    </location>
</feature>
<dbReference type="Pfam" id="PF01979">
    <property type="entry name" value="Amidohydro_1"/>
    <property type="match status" value="1"/>
</dbReference>
<dbReference type="NCBIfam" id="TIGR00221">
    <property type="entry name" value="nagA"/>
    <property type="match status" value="1"/>
</dbReference>
<dbReference type="CDD" id="cd00854">
    <property type="entry name" value="NagA"/>
    <property type="match status" value="1"/>
</dbReference>
<comment type="similarity">
    <text evidence="1 5">Belongs to the metallo-dependent hydrolases superfamily. NagA family.</text>
</comment>
<dbReference type="Gene3D" id="3.20.20.140">
    <property type="entry name" value="Metal-dependent hydrolases"/>
    <property type="match status" value="1"/>
</dbReference>
<evidence type="ECO:0000259" key="6">
    <source>
        <dbReference type="Pfam" id="PF01979"/>
    </source>
</evidence>
<dbReference type="InterPro" id="IPR032466">
    <property type="entry name" value="Metal_Hydrolase"/>
</dbReference>
<dbReference type="SUPFAM" id="SSF51556">
    <property type="entry name" value="Metallo-dependent hydrolases"/>
    <property type="match status" value="1"/>
</dbReference>
<keyword evidence="2" id="KW-0479">Metal-binding</keyword>
<dbReference type="EC" id="3.5.1.25" evidence="7"/>
<accession>A0ABV1ETV9</accession>
<evidence type="ECO:0000313" key="7">
    <source>
        <dbReference type="EMBL" id="MEQ2457317.1"/>
    </source>
</evidence>
<evidence type="ECO:0000256" key="5">
    <source>
        <dbReference type="PIRNR" id="PIRNR038994"/>
    </source>
</evidence>
<dbReference type="PANTHER" id="PTHR11113:SF14">
    <property type="entry name" value="N-ACETYLGLUCOSAMINE-6-PHOSPHATE DEACETYLASE"/>
    <property type="match status" value="1"/>
</dbReference>
<dbReference type="PANTHER" id="PTHR11113">
    <property type="entry name" value="N-ACETYLGLUCOSAMINE-6-PHOSPHATE DEACETYLASE"/>
    <property type="match status" value="1"/>
</dbReference>
<dbReference type="GO" id="GO:0008448">
    <property type="term" value="F:N-acetylglucosamine-6-phosphate deacetylase activity"/>
    <property type="evidence" value="ECO:0007669"/>
    <property type="project" value="UniProtKB-EC"/>
</dbReference>
<dbReference type="InterPro" id="IPR003764">
    <property type="entry name" value="GlcNAc_6-P_deAcase"/>
</dbReference>